<feature type="region of interest" description="Phosphopantothenoylcysteine decarboxylase" evidence="3">
    <location>
        <begin position="1"/>
        <end position="191"/>
    </location>
</feature>
<dbReference type="GO" id="GO:0015937">
    <property type="term" value="P:coenzyme A biosynthetic process"/>
    <property type="evidence" value="ECO:0007669"/>
    <property type="project" value="UniProtKB-UniRule"/>
</dbReference>
<dbReference type="HAMAP" id="MF_02225">
    <property type="entry name" value="CoaBC"/>
    <property type="match status" value="1"/>
</dbReference>
<organism evidence="7 8">
    <name type="scientific">Companilactobacillus ginsenosidimutans</name>
    <dbReference type="NCBI Taxonomy" id="1007676"/>
    <lineage>
        <taxon>Bacteria</taxon>
        <taxon>Bacillati</taxon>
        <taxon>Bacillota</taxon>
        <taxon>Bacilli</taxon>
        <taxon>Lactobacillales</taxon>
        <taxon>Lactobacillaceae</taxon>
        <taxon>Companilactobacillus</taxon>
    </lineage>
</organism>
<dbReference type="InterPro" id="IPR035929">
    <property type="entry name" value="CoaB-like_sf"/>
</dbReference>
<dbReference type="SUPFAM" id="SSF52507">
    <property type="entry name" value="Homo-oligomeric flavin-containing Cys decarboxylases, HFCD"/>
    <property type="match status" value="1"/>
</dbReference>
<proteinExistence type="inferred from homology"/>
<dbReference type="GO" id="GO:0004633">
    <property type="term" value="F:phosphopantothenoylcysteine decarboxylase activity"/>
    <property type="evidence" value="ECO:0007669"/>
    <property type="project" value="UniProtKB-UniRule"/>
</dbReference>
<keyword evidence="8" id="KW-1185">Reference proteome</keyword>
<feature type="domain" description="DNA/pantothenate metabolism flavoprotein C-terminal" evidence="6">
    <location>
        <begin position="187"/>
        <end position="395"/>
    </location>
</feature>
<comment type="cofactor">
    <cofactor evidence="3">
        <name>FMN</name>
        <dbReference type="ChEBI" id="CHEBI:58210"/>
    </cofactor>
    <text evidence="3">Binds 1 FMN per subunit.</text>
</comment>
<feature type="binding site" evidence="3">
    <location>
        <position position="340"/>
    </location>
    <ligand>
        <name>CTP</name>
        <dbReference type="ChEBI" id="CHEBI:37563"/>
    </ligand>
</feature>
<dbReference type="Pfam" id="PF02441">
    <property type="entry name" value="Flavoprotein"/>
    <property type="match status" value="1"/>
</dbReference>
<comment type="catalytic activity">
    <reaction evidence="3 4">
        <text>(R)-4'-phosphopantothenate + L-cysteine + CTP = N-[(R)-4-phosphopantothenoyl]-L-cysteine + CMP + diphosphate + H(+)</text>
        <dbReference type="Rhea" id="RHEA:19397"/>
        <dbReference type="ChEBI" id="CHEBI:10986"/>
        <dbReference type="ChEBI" id="CHEBI:15378"/>
        <dbReference type="ChEBI" id="CHEBI:33019"/>
        <dbReference type="ChEBI" id="CHEBI:35235"/>
        <dbReference type="ChEBI" id="CHEBI:37563"/>
        <dbReference type="ChEBI" id="CHEBI:59458"/>
        <dbReference type="ChEBI" id="CHEBI:60377"/>
        <dbReference type="EC" id="6.3.2.5"/>
    </reaction>
</comment>
<gene>
    <name evidence="3" type="primary">coaBC</name>
    <name evidence="7" type="ORF">ABM34_00420</name>
</gene>
<dbReference type="PATRIC" id="fig|1007676.4.peg.91"/>
<dbReference type="AlphaFoldDB" id="A0A0H4QGM5"/>
<dbReference type="Gene3D" id="3.40.50.1950">
    <property type="entry name" value="Flavin prenyltransferase-like"/>
    <property type="match status" value="1"/>
</dbReference>
<dbReference type="Pfam" id="PF04127">
    <property type="entry name" value="DFP"/>
    <property type="match status" value="1"/>
</dbReference>
<keyword evidence="2 3" id="KW-0456">Lyase</keyword>
<dbReference type="EC" id="4.1.1.36" evidence="3"/>
<dbReference type="PANTHER" id="PTHR14359:SF6">
    <property type="entry name" value="PHOSPHOPANTOTHENOYLCYSTEINE DECARBOXYLASE"/>
    <property type="match status" value="1"/>
</dbReference>
<keyword evidence="3" id="KW-0479">Metal-binding</keyword>
<dbReference type="STRING" id="1007676.ABM34_00420"/>
<keyword evidence="3 4" id="KW-0436">Ligase</keyword>
<keyword evidence="3" id="KW-0460">Magnesium</keyword>
<evidence type="ECO:0000256" key="3">
    <source>
        <dbReference type="HAMAP-Rule" id="MF_02225"/>
    </source>
</evidence>
<keyword evidence="3 4" id="KW-0288">FMN</keyword>
<feature type="binding site" evidence="3">
    <location>
        <position position="326"/>
    </location>
    <ligand>
        <name>CTP</name>
        <dbReference type="ChEBI" id="CHEBI:37563"/>
    </ligand>
</feature>
<dbReference type="Gene3D" id="3.40.50.10300">
    <property type="entry name" value="CoaB-like"/>
    <property type="match status" value="1"/>
</dbReference>
<evidence type="ECO:0000256" key="2">
    <source>
        <dbReference type="ARBA" id="ARBA00023239"/>
    </source>
</evidence>
<name>A0A0H4QGM5_9LACO</name>
<feature type="binding site" evidence="3">
    <location>
        <begin position="308"/>
        <end position="311"/>
    </location>
    <ligand>
        <name>CTP</name>
        <dbReference type="ChEBI" id="CHEBI:37563"/>
    </ligand>
</feature>
<dbReference type="OrthoDB" id="9802554at2"/>
<dbReference type="InterPro" id="IPR003382">
    <property type="entry name" value="Flavoprotein"/>
</dbReference>
<feature type="region of interest" description="Phosphopantothenate--cysteine ligase" evidence="3">
    <location>
        <begin position="192"/>
        <end position="400"/>
    </location>
</feature>
<comment type="similarity">
    <text evidence="3 4">In the C-terminal section; belongs to the PPC synthetase family.</text>
</comment>
<dbReference type="UniPathway" id="UPA00241">
    <property type="reaction ID" value="UER00353"/>
</dbReference>
<sequence>MLKSKHIAVYVTGGIAAYKSLSVVRELIKQDAEVRVIMTDSAQQFVTPLTFATLSKHPVLTNNFKAESAEDDFIPHIKIARWTDLAIVVPATADIIAKMANGIADDIVTTSLMATDAPKIVFPTMNTSMWNYPPVQKNLDTLQSIGIQVVQPDTGFLAEGETGKGRLVDLPEIMKAINDQLSVDKPLQNTSVIVTAGGTKEPIDPVRFIGNNSSGKMGIAMAESAAKRGADVTLLSTVNYTSKYQNLQVINVTSANDILNKLETLFPENDVLIMAAAIADFKPVTVADQKIKKTDDQPTYSIKLVKNPDILKTIASNKTNQFVVGFAAETENLIPYAERKLQQKNADVILANDVSKKDAGFNVDTNRITLVSKDEDPDSWPLMSKKDVADKFWDYYQNLN</sequence>
<dbReference type="GO" id="GO:0004632">
    <property type="term" value="F:phosphopantothenate--cysteine ligase activity"/>
    <property type="evidence" value="ECO:0007669"/>
    <property type="project" value="UniProtKB-UniRule"/>
</dbReference>
<feature type="binding site" evidence="3">
    <location>
        <position position="344"/>
    </location>
    <ligand>
        <name>CTP</name>
        <dbReference type="ChEBI" id="CHEBI:37563"/>
    </ligand>
</feature>
<dbReference type="EC" id="6.3.2.5" evidence="3"/>
<dbReference type="InterPro" id="IPR007085">
    <property type="entry name" value="DNA/pantothenate-metab_flavo_C"/>
</dbReference>
<comment type="pathway">
    <text evidence="3 4">Cofactor biosynthesis; coenzyme A biosynthesis; CoA from (R)-pantothenate: step 3/5.</text>
</comment>
<dbReference type="Proteomes" id="UP000036106">
    <property type="component" value="Chromosome"/>
</dbReference>
<dbReference type="GO" id="GO:0071513">
    <property type="term" value="C:phosphopantothenoylcysteine decarboxylase complex"/>
    <property type="evidence" value="ECO:0007669"/>
    <property type="project" value="TreeGrafter"/>
</dbReference>
<dbReference type="InterPro" id="IPR036551">
    <property type="entry name" value="Flavin_trans-like"/>
</dbReference>
<protein>
    <recommendedName>
        <fullName evidence="3">Coenzyme A biosynthesis bifunctional protein CoaBC</fullName>
    </recommendedName>
    <alternativeName>
        <fullName evidence="3">DNA/pantothenate metabolism flavoprotein</fullName>
    </alternativeName>
    <alternativeName>
        <fullName evidence="3">Phosphopantothenoylcysteine synthetase/decarboxylase</fullName>
        <shortName evidence="3">PPCS-PPCDC</shortName>
    </alternativeName>
    <domain>
        <recommendedName>
            <fullName evidence="3">Phosphopantothenoylcysteine decarboxylase</fullName>
            <shortName evidence="3">PPC decarboxylase</shortName>
            <shortName evidence="3">PPC-DC</shortName>
            <ecNumber evidence="3">4.1.1.36</ecNumber>
        </recommendedName>
        <alternativeName>
            <fullName evidence="3">CoaC</fullName>
        </alternativeName>
    </domain>
    <domain>
        <recommendedName>
            <fullName evidence="3">Phosphopantothenate--cysteine ligase</fullName>
            <ecNumber evidence="3">6.3.2.5</ecNumber>
        </recommendedName>
        <alternativeName>
            <fullName evidence="3">CoaB</fullName>
        </alternativeName>
        <alternativeName>
            <fullName evidence="3">Phosphopantothenoylcysteine synthetase</fullName>
            <shortName evidence="3">PPC synthetase</shortName>
            <shortName evidence="3">PPC-S</shortName>
        </alternativeName>
    </domain>
</protein>
<evidence type="ECO:0000313" key="7">
    <source>
        <dbReference type="EMBL" id="AKP66161.1"/>
    </source>
</evidence>
<keyword evidence="3 4" id="KW-0285">Flavoprotein</keyword>
<feature type="domain" description="Flavoprotein" evidence="5">
    <location>
        <begin position="5"/>
        <end position="179"/>
    </location>
</feature>
<dbReference type="RefSeq" id="WP_048702408.1">
    <property type="nucleotide sequence ID" value="NZ_CP012034.1"/>
</dbReference>
<dbReference type="EMBL" id="CP012034">
    <property type="protein sequence ID" value="AKP66161.1"/>
    <property type="molecule type" value="Genomic_DNA"/>
</dbReference>
<accession>A0A0H4QGM5</accession>
<feature type="binding site" evidence="3">
    <location>
        <position position="290"/>
    </location>
    <ligand>
        <name>CTP</name>
        <dbReference type="ChEBI" id="CHEBI:37563"/>
    </ligand>
</feature>
<keyword evidence="3" id="KW-0511">Multifunctional enzyme</keyword>
<comment type="function">
    <text evidence="3">Catalyzes two sequential steps in the biosynthesis of coenzyme A. In the first step cysteine is conjugated to 4'-phosphopantothenate to form 4-phosphopantothenoylcysteine. In the second step the latter compound is decarboxylated to form 4'-phosphopantotheine.</text>
</comment>
<dbReference type="NCBIfam" id="TIGR00521">
    <property type="entry name" value="coaBC_dfp"/>
    <property type="match status" value="1"/>
</dbReference>
<feature type="binding site" evidence="3">
    <location>
        <position position="280"/>
    </location>
    <ligand>
        <name>CTP</name>
        <dbReference type="ChEBI" id="CHEBI:37563"/>
    </ligand>
</feature>
<reference evidence="8" key="1">
    <citation type="submission" date="2015-07" db="EMBL/GenBank/DDBJ databases">
        <title>Lactobacillus ginsenosidimutans/EMML 3141/ whole genome sequencing.</title>
        <authorList>
            <person name="Kim M.K."/>
            <person name="Im W.-T."/>
            <person name="Srinivasan S."/>
            <person name="Lee J.-J."/>
        </authorList>
    </citation>
    <scope>NUCLEOTIDE SEQUENCE [LARGE SCALE GENOMIC DNA]</scope>
    <source>
        <strain evidence="8">EMML 3041</strain>
    </source>
</reference>
<comment type="catalytic activity">
    <reaction evidence="3 4">
        <text>N-[(R)-4-phosphopantothenoyl]-L-cysteine + H(+) = (R)-4'-phosphopantetheine + CO2</text>
        <dbReference type="Rhea" id="RHEA:16793"/>
        <dbReference type="ChEBI" id="CHEBI:15378"/>
        <dbReference type="ChEBI" id="CHEBI:16526"/>
        <dbReference type="ChEBI" id="CHEBI:59458"/>
        <dbReference type="ChEBI" id="CHEBI:61723"/>
        <dbReference type="EC" id="4.1.1.36"/>
    </reaction>
</comment>
<comment type="similarity">
    <text evidence="3 4">In the N-terminal section; belongs to the HFCD (homo-oligomeric flavin containing Cys decarboxylase) superfamily.</text>
</comment>
<dbReference type="GO" id="GO:0010181">
    <property type="term" value="F:FMN binding"/>
    <property type="evidence" value="ECO:0007669"/>
    <property type="project" value="UniProtKB-UniRule"/>
</dbReference>
<evidence type="ECO:0000259" key="5">
    <source>
        <dbReference type="Pfam" id="PF02441"/>
    </source>
</evidence>
<evidence type="ECO:0000259" key="6">
    <source>
        <dbReference type="Pfam" id="PF04127"/>
    </source>
</evidence>
<dbReference type="GO" id="GO:0015941">
    <property type="term" value="P:pantothenate catabolic process"/>
    <property type="evidence" value="ECO:0007669"/>
    <property type="project" value="InterPro"/>
</dbReference>
<comment type="caution">
    <text evidence="3">Lacks conserved residue(s) required for the propagation of feature annotation.</text>
</comment>
<comment type="cofactor">
    <cofactor evidence="3">
        <name>Mg(2+)</name>
        <dbReference type="ChEBI" id="CHEBI:18420"/>
    </cofactor>
</comment>
<dbReference type="GO" id="GO:0046872">
    <property type="term" value="F:metal ion binding"/>
    <property type="evidence" value="ECO:0007669"/>
    <property type="project" value="UniProtKB-KW"/>
</dbReference>
<evidence type="ECO:0000256" key="1">
    <source>
        <dbReference type="ARBA" id="ARBA00022793"/>
    </source>
</evidence>
<evidence type="ECO:0000313" key="8">
    <source>
        <dbReference type="Proteomes" id="UP000036106"/>
    </source>
</evidence>
<evidence type="ECO:0000256" key="4">
    <source>
        <dbReference type="RuleBase" id="RU364078"/>
    </source>
</evidence>
<dbReference type="PANTHER" id="PTHR14359">
    <property type="entry name" value="HOMO-OLIGOMERIC FLAVIN CONTAINING CYS DECARBOXYLASE FAMILY"/>
    <property type="match status" value="1"/>
</dbReference>
<dbReference type="SUPFAM" id="SSF102645">
    <property type="entry name" value="CoaB-like"/>
    <property type="match status" value="1"/>
</dbReference>
<dbReference type="InterPro" id="IPR005252">
    <property type="entry name" value="CoaBC"/>
</dbReference>
<comment type="pathway">
    <text evidence="3 4">Cofactor biosynthesis; coenzyme A biosynthesis; CoA from (R)-pantothenate: step 2/5.</text>
</comment>
<keyword evidence="1 3" id="KW-0210">Decarboxylase</keyword>
<dbReference type="KEGG" id="lgn:ABM34_00420"/>
<comment type="function">
    <text evidence="4">Catalyzes two steps in the biosynthesis of coenzyme A. In the first step cysteine is conjugated to 4'-phosphopantothenate to form 4-phosphopantothenoylcysteine, in the latter compound is decarboxylated to form 4'-phosphopantotheine.</text>
</comment>